<keyword evidence="1" id="KW-0540">Nuclease</keyword>
<evidence type="ECO:0000313" key="6">
    <source>
        <dbReference type="EMBL" id="RZQ60532.1"/>
    </source>
</evidence>
<proteinExistence type="predicted"/>
<dbReference type="InterPro" id="IPR029060">
    <property type="entry name" value="PIN-like_dom_sf"/>
</dbReference>
<dbReference type="Proteomes" id="UP000292003">
    <property type="component" value="Unassembled WGS sequence"/>
</dbReference>
<dbReference type="InterPro" id="IPR002716">
    <property type="entry name" value="PIN_dom"/>
</dbReference>
<keyword evidence="7" id="KW-1185">Reference proteome</keyword>
<keyword evidence="3" id="KW-0378">Hydrolase</keyword>
<dbReference type="GO" id="GO:0016787">
    <property type="term" value="F:hydrolase activity"/>
    <property type="evidence" value="ECO:0007669"/>
    <property type="project" value="UniProtKB-KW"/>
</dbReference>
<dbReference type="EMBL" id="SFCC01000016">
    <property type="protein sequence ID" value="RZQ60532.1"/>
    <property type="molecule type" value="Genomic_DNA"/>
</dbReference>
<protein>
    <submittedName>
        <fullName evidence="6">PIN domain-containing protein</fullName>
    </submittedName>
</protein>
<feature type="domain" description="PIN" evidence="5">
    <location>
        <begin position="4"/>
        <end position="117"/>
    </location>
</feature>
<evidence type="ECO:0000256" key="4">
    <source>
        <dbReference type="ARBA" id="ARBA00022842"/>
    </source>
</evidence>
<keyword evidence="4" id="KW-0460">Magnesium</keyword>
<evidence type="ECO:0000256" key="2">
    <source>
        <dbReference type="ARBA" id="ARBA00022723"/>
    </source>
</evidence>
<dbReference type="GO" id="GO:0004518">
    <property type="term" value="F:nuclease activity"/>
    <property type="evidence" value="ECO:0007669"/>
    <property type="project" value="UniProtKB-KW"/>
</dbReference>
<dbReference type="AlphaFoldDB" id="A0A4Q7J1S2"/>
<dbReference type="SUPFAM" id="SSF88723">
    <property type="entry name" value="PIN domain-like"/>
    <property type="match status" value="1"/>
</dbReference>
<name>A0A4Q7J1S2_9PSEU</name>
<keyword evidence="2" id="KW-0479">Metal-binding</keyword>
<evidence type="ECO:0000256" key="1">
    <source>
        <dbReference type="ARBA" id="ARBA00022722"/>
    </source>
</evidence>
<organism evidence="6 7">
    <name type="scientific">Amycolatopsis suaedae</name>
    <dbReference type="NCBI Taxonomy" id="2510978"/>
    <lineage>
        <taxon>Bacteria</taxon>
        <taxon>Bacillati</taxon>
        <taxon>Actinomycetota</taxon>
        <taxon>Actinomycetes</taxon>
        <taxon>Pseudonocardiales</taxon>
        <taxon>Pseudonocardiaceae</taxon>
        <taxon>Amycolatopsis</taxon>
    </lineage>
</organism>
<accession>A0A4Q7J1S2</accession>
<sequence length="192" mass="21110">MDTALLDTCVLWPSLQRDFLLSLAVEGAYRPMWSSAILDELEYEEARKLVRRGADPAMARRRAGRLVHTMRRAFGDAEVHGWEQLEGTYGLPDPDDEHVLAAAVTGGAGVIVTHNIKDFPAERLPACLAVTLPSEFATDLVAAYPAHAIAAVGAIVRRSGQTGRRLTTGEIVDRLARHYRMHEVTELLAPML</sequence>
<comment type="caution">
    <text evidence="6">The sequence shown here is derived from an EMBL/GenBank/DDBJ whole genome shotgun (WGS) entry which is preliminary data.</text>
</comment>
<dbReference type="OrthoDB" id="113459at2"/>
<evidence type="ECO:0000259" key="5">
    <source>
        <dbReference type="Pfam" id="PF13470"/>
    </source>
</evidence>
<gene>
    <name evidence="6" type="ORF">EWH70_28025</name>
</gene>
<evidence type="ECO:0000313" key="7">
    <source>
        <dbReference type="Proteomes" id="UP000292003"/>
    </source>
</evidence>
<dbReference type="Pfam" id="PF13470">
    <property type="entry name" value="PIN_3"/>
    <property type="match status" value="1"/>
</dbReference>
<reference evidence="6 7" key="1">
    <citation type="submission" date="2019-02" db="EMBL/GenBank/DDBJ databases">
        <title>Draft genome sequence of Amycolatopsis sp. 8-3EHSu isolated from roots of Suaeda maritima.</title>
        <authorList>
            <person name="Duangmal K."/>
            <person name="Chantavorakit T."/>
        </authorList>
    </citation>
    <scope>NUCLEOTIDE SEQUENCE [LARGE SCALE GENOMIC DNA]</scope>
    <source>
        <strain evidence="6 7">8-3EHSu</strain>
    </source>
</reference>
<evidence type="ECO:0000256" key="3">
    <source>
        <dbReference type="ARBA" id="ARBA00022801"/>
    </source>
</evidence>
<dbReference type="GO" id="GO:0046872">
    <property type="term" value="F:metal ion binding"/>
    <property type="evidence" value="ECO:0007669"/>
    <property type="project" value="UniProtKB-KW"/>
</dbReference>
<dbReference type="RefSeq" id="WP_130478537.1">
    <property type="nucleotide sequence ID" value="NZ_SFCC01000016.1"/>
</dbReference>